<dbReference type="SUPFAM" id="SSF53335">
    <property type="entry name" value="S-adenosyl-L-methionine-dependent methyltransferases"/>
    <property type="match status" value="1"/>
</dbReference>
<keyword evidence="3" id="KW-1185">Reference proteome</keyword>
<sequence length="174" mass="19446">MLWWTLGLIAAVVAGPHAIKYDILQTEMDGDVRISTVRVDMQFSAGSTTEMKFLLSDNAIMGAQFTDESIRDQAVYPGFAIMQSSLFLDRKLQRALQIGLGIGTVPTFLRSHGVPTDAIELSKSTVEMAAKYFEYEDCRDSECPRGWTKVMDGLEFLQQTPSTKYSLIIIDVYT</sequence>
<evidence type="ECO:0008006" key="4">
    <source>
        <dbReference type="Google" id="ProtNLM"/>
    </source>
</evidence>
<dbReference type="Proteomes" id="UP000243217">
    <property type="component" value="Unassembled WGS sequence"/>
</dbReference>
<evidence type="ECO:0000313" key="3">
    <source>
        <dbReference type="Proteomes" id="UP000243217"/>
    </source>
</evidence>
<proteinExistence type="predicted"/>
<comment type="caution">
    <text evidence="2">The sequence shown here is derived from an EMBL/GenBank/DDBJ whole genome shotgun (WGS) entry which is preliminary data.</text>
</comment>
<keyword evidence="1" id="KW-0732">Signal</keyword>
<evidence type="ECO:0000256" key="1">
    <source>
        <dbReference type="SAM" id="SignalP"/>
    </source>
</evidence>
<dbReference type="EMBL" id="JNBS01000121">
    <property type="protein sequence ID" value="OQS07752.1"/>
    <property type="molecule type" value="Genomic_DNA"/>
</dbReference>
<feature type="non-terminal residue" evidence="2">
    <location>
        <position position="174"/>
    </location>
</feature>
<organism evidence="2 3">
    <name type="scientific">Thraustotheca clavata</name>
    <dbReference type="NCBI Taxonomy" id="74557"/>
    <lineage>
        <taxon>Eukaryota</taxon>
        <taxon>Sar</taxon>
        <taxon>Stramenopiles</taxon>
        <taxon>Oomycota</taxon>
        <taxon>Saprolegniomycetes</taxon>
        <taxon>Saprolegniales</taxon>
        <taxon>Achlyaceae</taxon>
        <taxon>Thraustotheca</taxon>
    </lineage>
</organism>
<name>A0A1W0ABU6_9STRA</name>
<dbReference type="Gene3D" id="3.40.50.150">
    <property type="entry name" value="Vaccinia Virus protein VP39"/>
    <property type="match status" value="1"/>
</dbReference>
<dbReference type="OrthoDB" id="2016285at2759"/>
<feature type="chain" id="PRO_5012009068" description="Secreted protein" evidence="1">
    <location>
        <begin position="19"/>
        <end position="174"/>
    </location>
</feature>
<gene>
    <name evidence="2" type="ORF">THRCLA_00253</name>
</gene>
<dbReference type="InterPro" id="IPR029063">
    <property type="entry name" value="SAM-dependent_MTases_sf"/>
</dbReference>
<dbReference type="AlphaFoldDB" id="A0A1W0ABU6"/>
<evidence type="ECO:0000313" key="2">
    <source>
        <dbReference type="EMBL" id="OQS07752.1"/>
    </source>
</evidence>
<reference evidence="2 3" key="1">
    <citation type="journal article" date="2014" name="Genome Biol. Evol.">
        <title>The secreted proteins of Achlya hypogyna and Thraustotheca clavata identify the ancestral oomycete secretome and reveal gene acquisitions by horizontal gene transfer.</title>
        <authorList>
            <person name="Misner I."/>
            <person name="Blouin N."/>
            <person name="Leonard G."/>
            <person name="Richards T.A."/>
            <person name="Lane C.E."/>
        </authorList>
    </citation>
    <scope>NUCLEOTIDE SEQUENCE [LARGE SCALE GENOMIC DNA]</scope>
    <source>
        <strain evidence="2 3">ATCC 34112</strain>
    </source>
</reference>
<accession>A0A1W0ABU6</accession>
<protein>
    <recommendedName>
        <fullName evidence="4">Secreted protein</fullName>
    </recommendedName>
</protein>
<feature type="signal peptide" evidence="1">
    <location>
        <begin position="1"/>
        <end position="18"/>
    </location>
</feature>